<dbReference type="InterPro" id="IPR036515">
    <property type="entry name" value="Transposase_17_sf"/>
</dbReference>
<dbReference type="GO" id="GO:0006313">
    <property type="term" value="P:DNA transposition"/>
    <property type="evidence" value="ECO:0007669"/>
    <property type="project" value="InterPro"/>
</dbReference>
<dbReference type="SUPFAM" id="SSF143422">
    <property type="entry name" value="Transposase IS200-like"/>
    <property type="match status" value="1"/>
</dbReference>
<dbReference type="SUPFAM" id="SSF48295">
    <property type="entry name" value="TrpR-like"/>
    <property type="match status" value="1"/>
</dbReference>
<sequence length="308" mass="36495">MARKPRIEYPGAFYHIIARGNKREDIFLDQGDRIRFINKLSEYKKRYDFILYAYTLMNNHFHLLLETNDVPASRIMQGIIQAHTQYYNLKYDKVGHVFQGRYKAILCDRDNYLLNLVRYIHLNPVRAGLVTNPADYKWTSHRIFLGVEKSELVDKDFVLSQFANSRAKAVRLYEEFVIEWLGEDKKDEFYKTIDKRFLGDEDFVTQVKDRIGEKQIRDEITLRDKSFADVVKKVKEITGVDNKALCGKSRSAEIAEARSLFVRLCLLYTNHKRKEIAGYLGRVPRIISYLEYKISQERWDNIQRKLGW</sequence>
<dbReference type="PANTHER" id="PTHR34322">
    <property type="entry name" value="TRANSPOSASE, Y1_TNP DOMAIN-CONTAINING"/>
    <property type="match status" value="1"/>
</dbReference>
<dbReference type="AlphaFoldDB" id="A0A235BNE9"/>
<dbReference type="Gene3D" id="1.10.1750.10">
    <property type="match status" value="1"/>
</dbReference>
<dbReference type="GO" id="GO:0004803">
    <property type="term" value="F:transposase activity"/>
    <property type="evidence" value="ECO:0007669"/>
    <property type="project" value="InterPro"/>
</dbReference>
<gene>
    <name evidence="2" type="ORF">CH333_10170</name>
</gene>
<dbReference type="GO" id="GO:0043565">
    <property type="term" value="F:sequence-specific DNA binding"/>
    <property type="evidence" value="ECO:0007669"/>
    <property type="project" value="InterPro"/>
</dbReference>
<comment type="caution">
    <text evidence="2">The sequence shown here is derived from an EMBL/GenBank/DDBJ whole genome shotgun (WGS) entry which is preliminary data.</text>
</comment>
<feature type="domain" description="Transposase IS200-like" evidence="1">
    <location>
        <begin position="9"/>
        <end position="123"/>
    </location>
</feature>
<evidence type="ECO:0000313" key="2">
    <source>
        <dbReference type="EMBL" id="OYD13722.1"/>
    </source>
</evidence>
<evidence type="ECO:0000259" key="1">
    <source>
        <dbReference type="SMART" id="SM01321"/>
    </source>
</evidence>
<dbReference type="SMART" id="SM01321">
    <property type="entry name" value="Y1_Tnp"/>
    <property type="match status" value="1"/>
</dbReference>
<dbReference type="InterPro" id="IPR010921">
    <property type="entry name" value="Trp_repressor/repl_initiator"/>
</dbReference>
<organism evidence="2 3">
    <name type="scientific">candidate division WOR-3 bacterium JGI_Cruoil_03_44_89</name>
    <dbReference type="NCBI Taxonomy" id="1973748"/>
    <lineage>
        <taxon>Bacteria</taxon>
        <taxon>Bacteria division WOR-3</taxon>
    </lineage>
</organism>
<evidence type="ECO:0000313" key="3">
    <source>
        <dbReference type="Proteomes" id="UP000215215"/>
    </source>
</evidence>
<dbReference type="Proteomes" id="UP000215215">
    <property type="component" value="Unassembled WGS sequence"/>
</dbReference>
<dbReference type="Pfam" id="PF01797">
    <property type="entry name" value="Y1_Tnp"/>
    <property type="match status" value="1"/>
</dbReference>
<dbReference type="InterPro" id="IPR002686">
    <property type="entry name" value="Transposase_17"/>
</dbReference>
<reference evidence="2 3" key="1">
    <citation type="submission" date="2017-07" db="EMBL/GenBank/DDBJ databases">
        <title>Recovery of genomes from metagenomes via a dereplication, aggregation, and scoring strategy.</title>
        <authorList>
            <person name="Sieber C.M."/>
            <person name="Probst A.J."/>
            <person name="Sharrar A."/>
            <person name="Thomas B.C."/>
            <person name="Hess M."/>
            <person name="Tringe S.G."/>
            <person name="Banfield J.F."/>
        </authorList>
    </citation>
    <scope>NUCLEOTIDE SEQUENCE [LARGE SCALE GENOMIC DNA]</scope>
    <source>
        <strain evidence="2">JGI_Cruoil_03_44_89</strain>
    </source>
</reference>
<proteinExistence type="predicted"/>
<accession>A0A235BNE9</accession>
<dbReference type="EMBL" id="NOZQ01000221">
    <property type="protein sequence ID" value="OYD13722.1"/>
    <property type="molecule type" value="Genomic_DNA"/>
</dbReference>
<dbReference type="Gene3D" id="3.30.70.1290">
    <property type="entry name" value="Transposase IS200-like"/>
    <property type="match status" value="1"/>
</dbReference>
<name>A0A235BNE9_UNCW3</name>
<dbReference type="PANTHER" id="PTHR34322:SF2">
    <property type="entry name" value="TRANSPOSASE IS200-LIKE DOMAIN-CONTAINING PROTEIN"/>
    <property type="match status" value="1"/>
</dbReference>
<protein>
    <recommendedName>
        <fullName evidence="1">Transposase IS200-like domain-containing protein</fullName>
    </recommendedName>
</protein>